<dbReference type="CDD" id="cd05327">
    <property type="entry name" value="retinol-DH_like_SDR_c_like"/>
    <property type="match status" value="1"/>
</dbReference>
<dbReference type="Proteomes" id="UP000004095">
    <property type="component" value="Unassembled WGS sequence"/>
</dbReference>
<evidence type="ECO:0000256" key="1">
    <source>
        <dbReference type="ARBA" id="ARBA00023002"/>
    </source>
</evidence>
<dbReference type="GO" id="GO:0016491">
    <property type="term" value="F:oxidoreductase activity"/>
    <property type="evidence" value="ECO:0007669"/>
    <property type="project" value="UniProtKB-KW"/>
</dbReference>
<accession>A1ZGJ1</accession>
<evidence type="ECO:0000256" key="2">
    <source>
        <dbReference type="RuleBase" id="RU000363"/>
    </source>
</evidence>
<name>A1ZGJ1_MICM2</name>
<keyword evidence="4" id="KW-1185">Reference proteome</keyword>
<dbReference type="SUPFAM" id="SSF51735">
    <property type="entry name" value="NAD(P)-binding Rossmann-fold domains"/>
    <property type="match status" value="1"/>
</dbReference>
<dbReference type="OrthoDB" id="597510at2"/>
<dbReference type="EC" id="1.1.1.-" evidence="3"/>
<evidence type="ECO:0000313" key="3">
    <source>
        <dbReference type="EMBL" id="EAY30608.1"/>
    </source>
</evidence>
<dbReference type="eggNOG" id="COG1028">
    <property type="taxonomic scope" value="Bacteria"/>
</dbReference>
<sequence>MKDKVCIITGANAGIGKETTLALAKKGTTIAMVCRNPNKAEETKKEIINESGNQNIEIFICDFSIQAQIKKVAVELTQRYPAIDVLINNAGFIAAGTTRQTTPDGIEQTVAVNHLGYFMLTNLLKPSLLASPTARIINVSSDAHKFIDFDINNLQLEQGYTPMKAYSISKLLNIHFTIALAKRLANTSITVNALHPGVVRTNFSKNLSGFTKVIFALAKPFMINPVKGAATSIYLASSPKVANISGKYFANKKQKTPNKDALNEAYAEKVWNMSIQLTQLEGQTF</sequence>
<dbReference type="InterPro" id="IPR002347">
    <property type="entry name" value="SDR_fam"/>
</dbReference>
<dbReference type="EMBL" id="AAWS01000006">
    <property type="protein sequence ID" value="EAY30608.1"/>
    <property type="molecule type" value="Genomic_DNA"/>
</dbReference>
<reference evidence="3 4" key="1">
    <citation type="submission" date="2007-01" db="EMBL/GenBank/DDBJ databases">
        <authorList>
            <person name="Haygood M."/>
            <person name="Podell S."/>
            <person name="Anderson C."/>
            <person name="Hopkinson B."/>
            <person name="Roe K."/>
            <person name="Barbeau K."/>
            <person name="Gaasterland T."/>
            <person name="Ferriera S."/>
            <person name="Johnson J."/>
            <person name="Kravitz S."/>
            <person name="Beeson K."/>
            <person name="Sutton G."/>
            <person name="Rogers Y.-H."/>
            <person name="Friedman R."/>
            <person name="Frazier M."/>
            <person name="Venter J.C."/>
        </authorList>
    </citation>
    <scope>NUCLEOTIDE SEQUENCE [LARGE SCALE GENOMIC DNA]</scope>
    <source>
        <strain evidence="3 4">ATCC 23134</strain>
    </source>
</reference>
<dbReference type="PANTHER" id="PTHR43157:SF31">
    <property type="entry name" value="PHOSPHATIDYLINOSITOL-GLYCAN BIOSYNTHESIS CLASS F PROTEIN"/>
    <property type="match status" value="1"/>
</dbReference>
<dbReference type="RefSeq" id="WP_002694908.1">
    <property type="nucleotide sequence ID" value="NZ_AAWS01000006.1"/>
</dbReference>
<dbReference type="Gene3D" id="3.40.50.720">
    <property type="entry name" value="NAD(P)-binding Rossmann-like Domain"/>
    <property type="match status" value="1"/>
</dbReference>
<comment type="caution">
    <text evidence="3">The sequence shown here is derived from an EMBL/GenBank/DDBJ whole genome shotgun (WGS) entry which is preliminary data.</text>
</comment>
<protein>
    <submittedName>
        <fullName evidence="3">Retinol dehydrogenase 14</fullName>
        <ecNumber evidence="3">1.1.1.-</ecNumber>
    </submittedName>
</protein>
<dbReference type="PRINTS" id="PR00081">
    <property type="entry name" value="GDHRDH"/>
</dbReference>
<dbReference type="AlphaFoldDB" id="A1ZGJ1"/>
<keyword evidence="1 3" id="KW-0560">Oxidoreductase</keyword>
<dbReference type="Pfam" id="PF00106">
    <property type="entry name" value="adh_short"/>
    <property type="match status" value="1"/>
</dbReference>
<proteinExistence type="inferred from homology"/>
<dbReference type="InterPro" id="IPR036291">
    <property type="entry name" value="NAD(P)-bd_dom_sf"/>
</dbReference>
<gene>
    <name evidence="3" type="ORF">M23134_03246</name>
</gene>
<organism evidence="3 4">
    <name type="scientific">Microscilla marina ATCC 23134</name>
    <dbReference type="NCBI Taxonomy" id="313606"/>
    <lineage>
        <taxon>Bacteria</taxon>
        <taxon>Pseudomonadati</taxon>
        <taxon>Bacteroidota</taxon>
        <taxon>Cytophagia</taxon>
        <taxon>Cytophagales</taxon>
        <taxon>Microscillaceae</taxon>
        <taxon>Microscilla</taxon>
    </lineage>
</organism>
<dbReference type="PRINTS" id="PR00080">
    <property type="entry name" value="SDRFAMILY"/>
</dbReference>
<dbReference type="PANTHER" id="PTHR43157">
    <property type="entry name" value="PHOSPHATIDYLINOSITOL-GLYCAN BIOSYNTHESIS CLASS F PROTEIN-RELATED"/>
    <property type="match status" value="1"/>
</dbReference>
<comment type="similarity">
    <text evidence="2">Belongs to the short-chain dehydrogenases/reductases (SDR) family.</text>
</comment>
<evidence type="ECO:0000313" key="4">
    <source>
        <dbReference type="Proteomes" id="UP000004095"/>
    </source>
</evidence>